<name>C0GDT9_DETAL</name>
<dbReference type="RefSeq" id="WP_008514554.1">
    <property type="nucleotide sequence ID" value="NZ_ACJM01000002.1"/>
</dbReference>
<organism evidence="1 2">
    <name type="scientific">Dethiobacter alkaliphilus AHT 1</name>
    <dbReference type="NCBI Taxonomy" id="555088"/>
    <lineage>
        <taxon>Bacteria</taxon>
        <taxon>Bacillati</taxon>
        <taxon>Bacillota</taxon>
        <taxon>Dethiobacteria</taxon>
        <taxon>Dethiobacterales</taxon>
        <taxon>Dethiobacteraceae</taxon>
        <taxon>Dethiobacter</taxon>
    </lineage>
</organism>
<gene>
    <name evidence="1" type="ORF">DealDRAFT_0502</name>
</gene>
<evidence type="ECO:0000313" key="2">
    <source>
        <dbReference type="Proteomes" id="UP000006443"/>
    </source>
</evidence>
<dbReference type="STRING" id="555088.DealDRAFT_0502"/>
<proteinExistence type="predicted"/>
<dbReference type="Proteomes" id="UP000006443">
    <property type="component" value="Unassembled WGS sequence"/>
</dbReference>
<keyword evidence="2" id="KW-1185">Reference proteome</keyword>
<sequence>MKVNLVIGKFRSKDNARLAIWELGEQGFMKVSFHQLTDDPVEGVDPMNNAYSAELPLYARGVMGSDVAVEGRSSSDLYNEEDAKKMMGEGTHLPAAYAVAVNVTESDKPHFAVDILNKHGANAQTYETEVEDE</sequence>
<accession>C0GDT9</accession>
<reference evidence="1 2" key="1">
    <citation type="submission" date="2009-02" db="EMBL/GenBank/DDBJ databases">
        <title>Sequencing of the draft genome and assembly of Dethiobacter alkaliphilus AHT 1.</title>
        <authorList>
            <consortium name="US DOE Joint Genome Institute (JGI-PGF)"/>
            <person name="Lucas S."/>
            <person name="Copeland A."/>
            <person name="Lapidus A."/>
            <person name="Glavina del Rio T."/>
            <person name="Dalin E."/>
            <person name="Tice H."/>
            <person name="Bruce D."/>
            <person name="Goodwin L."/>
            <person name="Pitluck S."/>
            <person name="Larimer F."/>
            <person name="Land M.L."/>
            <person name="Hauser L."/>
            <person name="Muyzer G."/>
        </authorList>
    </citation>
    <scope>NUCLEOTIDE SEQUENCE [LARGE SCALE GENOMIC DNA]</scope>
    <source>
        <strain evidence="1 2">AHT 1</strain>
    </source>
</reference>
<comment type="caution">
    <text evidence="1">The sequence shown here is derived from an EMBL/GenBank/DDBJ whole genome shotgun (WGS) entry which is preliminary data.</text>
</comment>
<dbReference type="EMBL" id="ACJM01000002">
    <property type="protein sequence ID" value="EEG78572.1"/>
    <property type="molecule type" value="Genomic_DNA"/>
</dbReference>
<protein>
    <submittedName>
        <fullName evidence="1">Uncharacterized protein</fullName>
    </submittedName>
</protein>
<evidence type="ECO:0000313" key="1">
    <source>
        <dbReference type="EMBL" id="EEG78572.1"/>
    </source>
</evidence>
<dbReference type="AlphaFoldDB" id="C0GDT9"/>